<evidence type="ECO:0000256" key="1">
    <source>
        <dbReference type="SAM" id="MobiDB-lite"/>
    </source>
</evidence>
<feature type="region of interest" description="Disordered" evidence="1">
    <location>
        <begin position="1"/>
        <end position="21"/>
    </location>
</feature>
<accession>A0A401TQP0</accession>
<proteinExistence type="predicted"/>
<comment type="caution">
    <text evidence="2">The sequence shown here is derived from an EMBL/GenBank/DDBJ whole genome shotgun (WGS) entry which is preliminary data.</text>
</comment>
<keyword evidence="3" id="KW-1185">Reference proteome</keyword>
<name>A0A401TQP0_CHIPU</name>
<protein>
    <submittedName>
        <fullName evidence="2">Uncharacterized protein</fullName>
    </submittedName>
</protein>
<evidence type="ECO:0000313" key="2">
    <source>
        <dbReference type="EMBL" id="GCC44946.1"/>
    </source>
</evidence>
<dbReference type="EMBL" id="BEZZ01144512">
    <property type="protein sequence ID" value="GCC44946.1"/>
    <property type="molecule type" value="Genomic_DNA"/>
</dbReference>
<dbReference type="AlphaFoldDB" id="A0A401TQP0"/>
<gene>
    <name evidence="2" type="ORF">chiPu_0028956</name>
</gene>
<feature type="region of interest" description="Disordered" evidence="1">
    <location>
        <begin position="34"/>
        <end position="63"/>
    </location>
</feature>
<organism evidence="2 3">
    <name type="scientific">Chiloscyllium punctatum</name>
    <name type="common">Brownbanded bambooshark</name>
    <name type="synonym">Hemiscyllium punctatum</name>
    <dbReference type="NCBI Taxonomy" id="137246"/>
    <lineage>
        <taxon>Eukaryota</taxon>
        <taxon>Metazoa</taxon>
        <taxon>Chordata</taxon>
        <taxon>Craniata</taxon>
        <taxon>Vertebrata</taxon>
        <taxon>Chondrichthyes</taxon>
        <taxon>Elasmobranchii</taxon>
        <taxon>Galeomorphii</taxon>
        <taxon>Galeoidea</taxon>
        <taxon>Orectolobiformes</taxon>
        <taxon>Hemiscylliidae</taxon>
        <taxon>Chiloscyllium</taxon>
    </lineage>
</organism>
<sequence>MGLRPSGAGDGPESRLVQETSLRPGWCRRRARKQAGVGLRQGKYGGWVSDQAGPGDGPETNWCRTRVSDQAGVGEGSEIRLVREMGRRPAWCRRRA</sequence>
<dbReference type="Proteomes" id="UP000287033">
    <property type="component" value="Unassembled WGS sequence"/>
</dbReference>
<reference evidence="2 3" key="1">
    <citation type="journal article" date="2018" name="Nat. Ecol. Evol.">
        <title>Shark genomes provide insights into elasmobranch evolution and the origin of vertebrates.</title>
        <authorList>
            <person name="Hara Y"/>
            <person name="Yamaguchi K"/>
            <person name="Onimaru K"/>
            <person name="Kadota M"/>
            <person name="Koyanagi M"/>
            <person name="Keeley SD"/>
            <person name="Tatsumi K"/>
            <person name="Tanaka K"/>
            <person name="Motone F"/>
            <person name="Kageyama Y"/>
            <person name="Nozu R"/>
            <person name="Adachi N"/>
            <person name="Nishimura O"/>
            <person name="Nakagawa R"/>
            <person name="Tanegashima C"/>
            <person name="Kiyatake I"/>
            <person name="Matsumoto R"/>
            <person name="Murakumo K"/>
            <person name="Nishida K"/>
            <person name="Terakita A"/>
            <person name="Kuratani S"/>
            <person name="Sato K"/>
            <person name="Hyodo S Kuraku.S."/>
        </authorList>
    </citation>
    <scope>NUCLEOTIDE SEQUENCE [LARGE SCALE GENOMIC DNA]</scope>
</reference>
<evidence type="ECO:0000313" key="3">
    <source>
        <dbReference type="Proteomes" id="UP000287033"/>
    </source>
</evidence>